<evidence type="ECO:0000256" key="3">
    <source>
        <dbReference type="ARBA" id="ARBA00023002"/>
    </source>
</evidence>
<dbReference type="PANTHER" id="PTHR47706:SF4">
    <property type="entry name" value="NMRA-LIKE DOMAIN-CONTAINING PROTEIN"/>
    <property type="match status" value="1"/>
</dbReference>
<dbReference type="GO" id="GO:0016491">
    <property type="term" value="F:oxidoreductase activity"/>
    <property type="evidence" value="ECO:0007669"/>
    <property type="project" value="UniProtKB-KW"/>
</dbReference>
<accession>A0AAD6YQ67</accession>
<dbReference type="InterPro" id="IPR036291">
    <property type="entry name" value="NAD(P)-bd_dom_sf"/>
</dbReference>
<keyword evidence="4" id="KW-0472">Membrane</keyword>
<evidence type="ECO:0000313" key="6">
    <source>
        <dbReference type="EMBL" id="KAJ7225988.1"/>
    </source>
</evidence>
<keyword evidence="4" id="KW-1133">Transmembrane helix</keyword>
<keyword evidence="3" id="KW-0560">Oxidoreductase</keyword>
<dbReference type="InterPro" id="IPR051609">
    <property type="entry name" value="NmrA/Isoflavone_reductase-like"/>
</dbReference>
<reference evidence="6" key="1">
    <citation type="submission" date="2023-03" db="EMBL/GenBank/DDBJ databases">
        <title>Massive genome expansion in bonnet fungi (Mycena s.s.) driven by repeated elements and novel gene families across ecological guilds.</title>
        <authorList>
            <consortium name="Lawrence Berkeley National Laboratory"/>
            <person name="Harder C.B."/>
            <person name="Miyauchi S."/>
            <person name="Viragh M."/>
            <person name="Kuo A."/>
            <person name="Thoen E."/>
            <person name="Andreopoulos B."/>
            <person name="Lu D."/>
            <person name="Skrede I."/>
            <person name="Drula E."/>
            <person name="Henrissat B."/>
            <person name="Morin E."/>
            <person name="Kohler A."/>
            <person name="Barry K."/>
            <person name="LaButti K."/>
            <person name="Morin E."/>
            <person name="Salamov A."/>
            <person name="Lipzen A."/>
            <person name="Mereny Z."/>
            <person name="Hegedus B."/>
            <person name="Baldrian P."/>
            <person name="Stursova M."/>
            <person name="Weitz H."/>
            <person name="Taylor A."/>
            <person name="Grigoriev I.V."/>
            <person name="Nagy L.G."/>
            <person name="Martin F."/>
            <person name="Kauserud H."/>
        </authorList>
    </citation>
    <scope>NUCLEOTIDE SEQUENCE</scope>
    <source>
        <strain evidence="6">9144</strain>
    </source>
</reference>
<evidence type="ECO:0000259" key="5">
    <source>
        <dbReference type="Pfam" id="PF05368"/>
    </source>
</evidence>
<evidence type="ECO:0000256" key="4">
    <source>
        <dbReference type="SAM" id="Phobius"/>
    </source>
</evidence>
<gene>
    <name evidence="6" type="ORF">GGX14DRAFT_556726</name>
</gene>
<feature type="domain" description="NmrA-like" evidence="5">
    <location>
        <begin position="25"/>
        <end position="220"/>
    </location>
</feature>
<dbReference type="InterPro" id="IPR008030">
    <property type="entry name" value="NmrA-like"/>
</dbReference>
<dbReference type="Proteomes" id="UP001219525">
    <property type="component" value="Unassembled WGS sequence"/>
</dbReference>
<dbReference type="Pfam" id="PF05368">
    <property type="entry name" value="NmrA"/>
    <property type="match status" value="1"/>
</dbReference>
<dbReference type="EMBL" id="JARJCW010000004">
    <property type="protein sequence ID" value="KAJ7225988.1"/>
    <property type="molecule type" value="Genomic_DNA"/>
</dbReference>
<dbReference type="Gene3D" id="3.40.50.720">
    <property type="entry name" value="NAD(P)-binding Rossmann-like Domain"/>
    <property type="match status" value="1"/>
</dbReference>
<dbReference type="AlphaFoldDB" id="A0AAD6YQ67"/>
<dbReference type="PANTHER" id="PTHR47706">
    <property type="entry name" value="NMRA-LIKE FAMILY PROTEIN"/>
    <property type="match status" value="1"/>
</dbReference>
<comment type="similarity">
    <text evidence="1">Belongs to the NmrA-type oxidoreductase family. Isoflavone reductase subfamily.</text>
</comment>
<evidence type="ECO:0000256" key="2">
    <source>
        <dbReference type="ARBA" id="ARBA00022857"/>
    </source>
</evidence>
<evidence type="ECO:0000313" key="7">
    <source>
        <dbReference type="Proteomes" id="UP001219525"/>
    </source>
</evidence>
<organism evidence="6 7">
    <name type="scientific">Mycena pura</name>
    <dbReference type="NCBI Taxonomy" id="153505"/>
    <lineage>
        <taxon>Eukaryota</taxon>
        <taxon>Fungi</taxon>
        <taxon>Dikarya</taxon>
        <taxon>Basidiomycota</taxon>
        <taxon>Agaricomycotina</taxon>
        <taxon>Agaricomycetes</taxon>
        <taxon>Agaricomycetidae</taxon>
        <taxon>Agaricales</taxon>
        <taxon>Marasmiineae</taxon>
        <taxon>Mycenaceae</taxon>
        <taxon>Mycena</taxon>
    </lineage>
</organism>
<name>A0AAD6YQ67_9AGAR</name>
<sequence length="297" mass="31498">MGQFDEANRKRAAPSDPIHRFSFAVVGGGAVGSAILQALAAKNVSVVLLSRPTSAAKGIPPGVKLAKVDYTDVSAVADVFKEHKVDVVLSTLGTLAAAAQKPLVDAAKQAGVKLFVPSEYGVPTDGQTEGVLADKNKIAEHLKSVGIPSTRIFTGNFIEYIPWLVGYSDNHKITIVGKGDTPCSFTSTEDIAAFVAYVLTTLPPPQLEDKIFRLEGDRMCLNDLGPVLKAPVEYVDHIVGKEGELKTALLKMIDVGAGSTGWDNANKVERSGSDAAGTANALWPGHQWKKIKDAHTK</sequence>
<evidence type="ECO:0000256" key="1">
    <source>
        <dbReference type="ARBA" id="ARBA00005725"/>
    </source>
</evidence>
<protein>
    <submittedName>
        <fullName evidence="6">NAD(P)-binding protein</fullName>
    </submittedName>
</protein>
<keyword evidence="4" id="KW-0812">Transmembrane</keyword>
<keyword evidence="7" id="KW-1185">Reference proteome</keyword>
<proteinExistence type="inferred from homology"/>
<keyword evidence="2" id="KW-0521">NADP</keyword>
<feature type="transmembrane region" description="Helical" evidence="4">
    <location>
        <begin position="21"/>
        <end position="40"/>
    </location>
</feature>
<comment type="caution">
    <text evidence="6">The sequence shown here is derived from an EMBL/GenBank/DDBJ whole genome shotgun (WGS) entry which is preliminary data.</text>
</comment>
<dbReference type="SUPFAM" id="SSF51735">
    <property type="entry name" value="NAD(P)-binding Rossmann-fold domains"/>
    <property type="match status" value="1"/>
</dbReference>